<dbReference type="AlphaFoldDB" id="A0AAN9F1U2"/>
<evidence type="ECO:0000256" key="6">
    <source>
        <dbReference type="RuleBase" id="RU363132"/>
    </source>
</evidence>
<keyword evidence="4" id="KW-1133">Transmembrane helix</keyword>
<evidence type="ECO:0000256" key="7">
    <source>
        <dbReference type="SAM" id="MobiDB-lite"/>
    </source>
</evidence>
<evidence type="ECO:0000256" key="4">
    <source>
        <dbReference type="ARBA" id="ARBA00022989"/>
    </source>
</evidence>
<organism evidence="9 10">
    <name type="scientific">Clitoria ternatea</name>
    <name type="common">Butterfly pea</name>
    <dbReference type="NCBI Taxonomy" id="43366"/>
    <lineage>
        <taxon>Eukaryota</taxon>
        <taxon>Viridiplantae</taxon>
        <taxon>Streptophyta</taxon>
        <taxon>Embryophyta</taxon>
        <taxon>Tracheophyta</taxon>
        <taxon>Spermatophyta</taxon>
        <taxon>Magnoliopsida</taxon>
        <taxon>eudicotyledons</taxon>
        <taxon>Gunneridae</taxon>
        <taxon>Pentapetalae</taxon>
        <taxon>rosids</taxon>
        <taxon>fabids</taxon>
        <taxon>Fabales</taxon>
        <taxon>Fabaceae</taxon>
        <taxon>Papilionoideae</taxon>
        <taxon>50 kb inversion clade</taxon>
        <taxon>NPAAA clade</taxon>
        <taxon>indigoferoid/millettioid clade</taxon>
        <taxon>Phaseoleae</taxon>
        <taxon>Clitoria</taxon>
    </lineage>
</organism>
<keyword evidence="2" id="KW-0812">Transmembrane</keyword>
<evidence type="ECO:0000256" key="1">
    <source>
        <dbReference type="ARBA" id="ARBA00004477"/>
    </source>
</evidence>
<name>A0AAN9F1U2_CLITE</name>
<evidence type="ECO:0000256" key="5">
    <source>
        <dbReference type="ARBA" id="ARBA00023136"/>
    </source>
</evidence>
<evidence type="ECO:0000256" key="2">
    <source>
        <dbReference type="ARBA" id="ARBA00022692"/>
    </source>
</evidence>
<sequence length="418" mass="47223">MDCFPSSCSPYQHHHRHHHTKSRRAPPEPLRVPLDLLPSPIANPSSPSPLSLLRSPSSANRDLLLLSPPSSRRSKPRFDEELPELAGVRRRCKKQTASPRNSRRWRREEKETAAATVDDVAKQRRRRHSGRHKKDKLSLVPFLPPPSSSPKAEEVNEGDLDHVGALITGLIMWKDVTKSTLWFGFGCLFLLSSCFTKGFNFSIFSAISRLAILLLGVSFCSNSVCQRNQIEKRGYAKLKEDDILRLAKLILPALNFAISKTRDLFSGEPSMTLKVAPFLLLGAEYGHLITIWRICAIGFFVSFSVPKIYSCHSAQINQRVECLKLRLLDAWSACTHKKIVVASMLVTFWNLSTIKTRIFTAFILLVILRYFRQNVLEEVEDGEVQVAEKEQQQAIVAAEPEGEEQQQALVVAEQQHHS</sequence>
<dbReference type="InterPro" id="IPR044647">
    <property type="entry name" value="RTNLB17/18/21"/>
</dbReference>
<feature type="compositionally biased region" description="Low complexity" evidence="7">
    <location>
        <begin position="61"/>
        <end position="71"/>
    </location>
</feature>
<evidence type="ECO:0000259" key="8">
    <source>
        <dbReference type="PROSITE" id="PS50845"/>
    </source>
</evidence>
<feature type="domain" description="Reticulon" evidence="8">
    <location>
        <begin position="167"/>
        <end position="326"/>
    </location>
</feature>
<protein>
    <recommendedName>
        <fullName evidence="6">Reticulon-like protein</fullName>
    </recommendedName>
</protein>
<feature type="compositionally biased region" description="Basic residues" evidence="7">
    <location>
        <begin position="12"/>
        <end position="24"/>
    </location>
</feature>
<dbReference type="GO" id="GO:0005789">
    <property type="term" value="C:endoplasmic reticulum membrane"/>
    <property type="evidence" value="ECO:0007669"/>
    <property type="project" value="UniProtKB-SubCell"/>
</dbReference>
<comment type="subcellular location">
    <subcellularLocation>
        <location evidence="1 6">Endoplasmic reticulum membrane</location>
        <topology evidence="1 6">Multi-pass membrane protein</topology>
    </subcellularLocation>
</comment>
<dbReference type="EMBL" id="JAYKXN010000008">
    <property type="protein sequence ID" value="KAK7263688.1"/>
    <property type="molecule type" value="Genomic_DNA"/>
</dbReference>
<comment type="caution">
    <text evidence="9">The sequence shown here is derived from an EMBL/GenBank/DDBJ whole genome shotgun (WGS) entry which is preliminary data.</text>
</comment>
<feature type="compositionally biased region" description="Basic residues" evidence="7">
    <location>
        <begin position="123"/>
        <end position="135"/>
    </location>
</feature>
<accession>A0AAN9F1U2</accession>
<dbReference type="InterPro" id="IPR003388">
    <property type="entry name" value="Reticulon"/>
</dbReference>
<dbReference type="Proteomes" id="UP001359559">
    <property type="component" value="Unassembled WGS sequence"/>
</dbReference>
<proteinExistence type="predicted"/>
<keyword evidence="3 6" id="KW-0256">Endoplasmic reticulum</keyword>
<dbReference type="Pfam" id="PF02453">
    <property type="entry name" value="Reticulon"/>
    <property type="match status" value="1"/>
</dbReference>
<evidence type="ECO:0000256" key="3">
    <source>
        <dbReference type="ARBA" id="ARBA00022824"/>
    </source>
</evidence>
<feature type="region of interest" description="Disordered" evidence="7">
    <location>
        <begin position="1"/>
        <end position="31"/>
    </location>
</feature>
<feature type="compositionally biased region" description="Polar residues" evidence="7">
    <location>
        <begin position="1"/>
        <end position="10"/>
    </location>
</feature>
<evidence type="ECO:0000313" key="10">
    <source>
        <dbReference type="Proteomes" id="UP001359559"/>
    </source>
</evidence>
<dbReference type="PANTHER" id="PTHR46626:SF2">
    <property type="entry name" value="RETICULON-LIKE PROTEIN B17"/>
    <property type="match status" value="1"/>
</dbReference>
<dbReference type="PROSITE" id="PS50845">
    <property type="entry name" value="RETICULON"/>
    <property type="match status" value="1"/>
</dbReference>
<keyword evidence="5" id="KW-0472">Membrane</keyword>
<evidence type="ECO:0000313" key="9">
    <source>
        <dbReference type="EMBL" id="KAK7263688.1"/>
    </source>
</evidence>
<dbReference type="PANTHER" id="PTHR46626">
    <property type="entry name" value="RETICULON-LIKE PROTEIN B17"/>
    <property type="match status" value="1"/>
</dbReference>
<gene>
    <name evidence="9" type="ORF">RJT34_31282</name>
</gene>
<keyword evidence="10" id="KW-1185">Reference proteome</keyword>
<reference evidence="9 10" key="1">
    <citation type="submission" date="2024-01" db="EMBL/GenBank/DDBJ databases">
        <title>The genomes of 5 underutilized Papilionoideae crops provide insights into root nodulation and disease resistance.</title>
        <authorList>
            <person name="Yuan L."/>
        </authorList>
    </citation>
    <scope>NUCLEOTIDE SEQUENCE [LARGE SCALE GENOMIC DNA]</scope>
    <source>
        <strain evidence="9">LY-2023</strain>
        <tissue evidence="9">Leaf</tissue>
    </source>
</reference>
<feature type="region of interest" description="Disordered" evidence="7">
    <location>
        <begin position="61"/>
        <end position="155"/>
    </location>
</feature>